<reference evidence="2" key="1">
    <citation type="submission" date="2021-01" db="EMBL/GenBank/DDBJ databases">
        <authorList>
            <person name="Corre E."/>
            <person name="Pelletier E."/>
            <person name="Niang G."/>
            <person name="Scheremetjew M."/>
            <person name="Finn R."/>
            <person name="Kale V."/>
            <person name="Holt S."/>
            <person name="Cochrane G."/>
            <person name="Meng A."/>
            <person name="Brown T."/>
            <person name="Cohen L."/>
        </authorList>
    </citation>
    <scope>NUCLEOTIDE SEQUENCE</scope>
    <source>
        <strain evidence="2">CCMP147</strain>
    </source>
</reference>
<dbReference type="EMBL" id="HBED01013764">
    <property type="protein sequence ID" value="CAD8304360.1"/>
    <property type="molecule type" value="Transcribed_RNA"/>
</dbReference>
<dbReference type="InterPro" id="IPR013865">
    <property type="entry name" value="FAM32A"/>
</dbReference>
<dbReference type="PANTHER" id="PTHR13282:SF6">
    <property type="entry name" value="PROTEIN FAM32A"/>
    <property type="match status" value="1"/>
</dbReference>
<evidence type="ECO:0000256" key="1">
    <source>
        <dbReference type="SAM" id="MobiDB-lite"/>
    </source>
</evidence>
<protein>
    <recommendedName>
        <fullName evidence="3">DUF1754-domain-containing protein</fullName>
    </recommendedName>
</protein>
<dbReference type="PANTHER" id="PTHR13282">
    <property type="entry name" value="PROTEIN FAM32A"/>
    <property type="match status" value="1"/>
</dbReference>
<dbReference type="AlphaFoldDB" id="A0A7R9VT13"/>
<dbReference type="GO" id="GO:0005730">
    <property type="term" value="C:nucleolus"/>
    <property type="evidence" value="ECO:0007669"/>
    <property type="project" value="TreeGrafter"/>
</dbReference>
<feature type="compositionally biased region" description="Basic and acidic residues" evidence="1">
    <location>
        <begin position="36"/>
        <end position="54"/>
    </location>
</feature>
<feature type="compositionally biased region" description="Low complexity" evidence="1">
    <location>
        <begin position="1"/>
        <end position="12"/>
    </location>
</feature>
<feature type="region of interest" description="Disordered" evidence="1">
    <location>
        <begin position="1"/>
        <end position="118"/>
    </location>
</feature>
<feature type="compositionally biased region" description="Basic and acidic residues" evidence="1">
    <location>
        <begin position="64"/>
        <end position="97"/>
    </location>
</feature>
<dbReference type="Pfam" id="PF08555">
    <property type="entry name" value="FAM32A"/>
    <property type="match status" value="1"/>
</dbReference>
<evidence type="ECO:0008006" key="3">
    <source>
        <dbReference type="Google" id="ProtNLM"/>
    </source>
</evidence>
<organism evidence="2">
    <name type="scientific">Pseudictyota dubia</name>
    <dbReference type="NCBI Taxonomy" id="2749911"/>
    <lineage>
        <taxon>Eukaryota</taxon>
        <taxon>Sar</taxon>
        <taxon>Stramenopiles</taxon>
        <taxon>Ochrophyta</taxon>
        <taxon>Bacillariophyta</taxon>
        <taxon>Mediophyceae</taxon>
        <taxon>Biddulphiophycidae</taxon>
        <taxon>Eupodiscales</taxon>
        <taxon>Odontellaceae</taxon>
        <taxon>Pseudictyota</taxon>
    </lineage>
</organism>
<evidence type="ECO:0000313" key="2">
    <source>
        <dbReference type="EMBL" id="CAD8304360.1"/>
    </source>
</evidence>
<feature type="compositionally biased region" description="Basic residues" evidence="1">
    <location>
        <begin position="17"/>
        <end position="35"/>
    </location>
</feature>
<sequence length="118" mass="13330">MPPTTFLGGKLSFKGDKKSKKAKKKSRKAKHRSSKGHNDEETKRTELPSSDHENAGSSDDDMTEAERRAMKVKLERERKDLEKIARQSHRERVENFSEKLGSLTEHNDIPRVSAAGNG</sequence>
<accession>A0A7R9VT13</accession>
<name>A0A7R9VT13_9STRA</name>
<gene>
    <name evidence="2" type="ORF">TDUB1175_LOCUS6885</name>
</gene>
<proteinExistence type="predicted"/>